<comment type="caution">
    <text evidence="1">The sequence shown here is derived from an EMBL/GenBank/DDBJ whole genome shotgun (WGS) entry which is preliminary data.</text>
</comment>
<accession>A0A4C1XLP2</accession>
<organism evidence="1 2">
    <name type="scientific">Eumeta variegata</name>
    <name type="common">Bagworm moth</name>
    <name type="synonym">Eumeta japonica</name>
    <dbReference type="NCBI Taxonomy" id="151549"/>
    <lineage>
        <taxon>Eukaryota</taxon>
        <taxon>Metazoa</taxon>
        <taxon>Ecdysozoa</taxon>
        <taxon>Arthropoda</taxon>
        <taxon>Hexapoda</taxon>
        <taxon>Insecta</taxon>
        <taxon>Pterygota</taxon>
        <taxon>Neoptera</taxon>
        <taxon>Endopterygota</taxon>
        <taxon>Lepidoptera</taxon>
        <taxon>Glossata</taxon>
        <taxon>Ditrysia</taxon>
        <taxon>Tineoidea</taxon>
        <taxon>Psychidae</taxon>
        <taxon>Oiketicinae</taxon>
        <taxon>Eumeta</taxon>
    </lineage>
</organism>
<protein>
    <submittedName>
        <fullName evidence="1">Uncharacterized protein</fullName>
    </submittedName>
</protein>
<name>A0A4C1XLP2_EUMVA</name>
<gene>
    <name evidence="1" type="ORF">EVAR_35314_1</name>
</gene>
<dbReference type="EMBL" id="BGZK01000869">
    <property type="protein sequence ID" value="GBP63424.1"/>
    <property type="molecule type" value="Genomic_DNA"/>
</dbReference>
<evidence type="ECO:0000313" key="2">
    <source>
        <dbReference type="Proteomes" id="UP000299102"/>
    </source>
</evidence>
<proteinExistence type="predicted"/>
<dbReference type="Proteomes" id="UP000299102">
    <property type="component" value="Unassembled WGS sequence"/>
</dbReference>
<sequence length="114" mass="12452">MRFEVPRSRAPAATAARIKLAQKQRPYVFSKENKCIRRRDRAAPATRGLFVREPAGAARLIDLPLTSSVCFEVLNFVSPIQSRLSHVGAPSAAASFPFPQVFSPVSALRPSAFA</sequence>
<keyword evidence="2" id="KW-1185">Reference proteome</keyword>
<evidence type="ECO:0000313" key="1">
    <source>
        <dbReference type="EMBL" id="GBP63424.1"/>
    </source>
</evidence>
<dbReference type="AlphaFoldDB" id="A0A4C1XLP2"/>
<reference evidence="1 2" key="1">
    <citation type="journal article" date="2019" name="Commun. Biol.">
        <title>The bagworm genome reveals a unique fibroin gene that provides high tensile strength.</title>
        <authorList>
            <person name="Kono N."/>
            <person name="Nakamura H."/>
            <person name="Ohtoshi R."/>
            <person name="Tomita M."/>
            <person name="Numata K."/>
            <person name="Arakawa K."/>
        </authorList>
    </citation>
    <scope>NUCLEOTIDE SEQUENCE [LARGE SCALE GENOMIC DNA]</scope>
</reference>